<keyword evidence="2" id="KW-1185">Reference proteome</keyword>
<comment type="caution">
    <text evidence="1">The sequence shown here is derived from an EMBL/GenBank/DDBJ whole genome shotgun (WGS) entry which is preliminary data.</text>
</comment>
<sequence>ALKATAGRGLQPAMDHILENEGKPIPDLSSTSANEPSAATADADEDEDMKLAQSLALGDQEAKESDLWCMRKHFLTNGAKNPGTISSKKIKPLTEEEKKQKLAELKEKMAAKRAAKSSAEEEERKANEALRRKAGKDTTQVRQEMKVKEALKEAEQRKKDKLDDAKARAEIKAQIEADKKARAEKAAKEKALREGQAPPPTASTSATPAAAAAPSVKKEYTETRLQVNIDPSFSTLRDVAEYVASQSLAYNVETVSFSTNFPRKNYSRDEWGQTLKELGLTPSAELVRPWAILCYKNRPPPYREGNKNEPMVNMGIEPRTSELLARRSNQLS</sequence>
<proteinExistence type="predicted"/>
<evidence type="ECO:0000313" key="2">
    <source>
        <dbReference type="Proteomes" id="UP000789525"/>
    </source>
</evidence>
<name>A0ACA9MWU1_9GLOM</name>
<reference evidence="1" key="1">
    <citation type="submission" date="2021-06" db="EMBL/GenBank/DDBJ databases">
        <authorList>
            <person name="Kallberg Y."/>
            <person name="Tangrot J."/>
            <person name="Rosling A."/>
        </authorList>
    </citation>
    <scope>NUCLEOTIDE SEQUENCE</scope>
    <source>
        <strain evidence="1">CL356</strain>
    </source>
</reference>
<gene>
    <name evidence="1" type="ORF">ACOLOM_LOCUS7101</name>
</gene>
<dbReference type="EMBL" id="CAJVPT010015764">
    <property type="protein sequence ID" value="CAG8613856.1"/>
    <property type="molecule type" value="Genomic_DNA"/>
</dbReference>
<dbReference type="Proteomes" id="UP000789525">
    <property type="component" value="Unassembled WGS sequence"/>
</dbReference>
<accession>A0ACA9MWU1</accession>
<protein>
    <submittedName>
        <fullName evidence="1">11022_t:CDS:1</fullName>
    </submittedName>
</protein>
<evidence type="ECO:0000313" key="1">
    <source>
        <dbReference type="EMBL" id="CAG8613856.1"/>
    </source>
</evidence>
<feature type="non-terminal residue" evidence="1">
    <location>
        <position position="1"/>
    </location>
</feature>
<organism evidence="1 2">
    <name type="scientific">Acaulospora colombiana</name>
    <dbReference type="NCBI Taxonomy" id="27376"/>
    <lineage>
        <taxon>Eukaryota</taxon>
        <taxon>Fungi</taxon>
        <taxon>Fungi incertae sedis</taxon>
        <taxon>Mucoromycota</taxon>
        <taxon>Glomeromycotina</taxon>
        <taxon>Glomeromycetes</taxon>
        <taxon>Diversisporales</taxon>
        <taxon>Acaulosporaceae</taxon>
        <taxon>Acaulospora</taxon>
    </lineage>
</organism>